<gene>
    <name evidence="2" type="ORF">C7959_12929</name>
</gene>
<dbReference type="InterPro" id="IPR010390">
    <property type="entry name" value="ABC-2_transporter-like"/>
</dbReference>
<feature type="transmembrane region" description="Helical" evidence="1">
    <location>
        <begin position="106"/>
        <end position="132"/>
    </location>
</feature>
<accession>A0A4R8GU24</accession>
<dbReference type="Pfam" id="PF06182">
    <property type="entry name" value="ABC2_membrane_6"/>
    <property type="match status" value="1"/>
</dbReference>
<keyword evidence="1" id="KW-1133">Transmembrane helix</keyword>
<dbReference type="Proteomes" id="UP000295832">
    <property type="component" value="Unassembled WGS sequence"/>
</dbReference>
<dbReference type="RefSeq" id="WP_134118152.1">
    <property type="nucleotide sequence ID" value="NZ_SOEG01000029.1"/>
</dbReference>
<keyword evidence="3" id="KW-1185">Reference proteome</keyword>
<dbReference type="PANTHER" id="PTHR36832">
    <property type="entry name" value="SLR1174 PROTEIN-RELATED"/>
    <property type="match status" value="1"/>
</dbReference>
<reference evidence="2 3" key="1">
    <citation type="submission" date="2019-03" db="EMBL/GenBank/DDBJ databases">
        <title>Subsurface microbial communities from deep shales in Ohio and West Virginia, USA.</title>
        <authorList>
            <person name="Wrighton K."/>
        </authorList>
    </citation>
    <scope>NUCLEOTIDE SEQUENCE [LARGE SCALE GENOMIC DNA]</scope>
    <source>
        <strain evidence="2 3">MSL 6dP</strain>
    </source>
</reference>
<dbReference type="STRING" id="926561.GCA_000379025_02393"/>
<keyword evidence="1" id="KW-0812">Transmembrane</keyword>
<protein>
    <submittedName>
        <fullName evidence="2">ABC-2 type transport system permease protein</fullName>
    </submittedName>
</protein>
<feature type="transmembrane region" description="Helical" evidence="1">
    <location>
        <begin position="230"/>
        <end position="253"/>
    </location>
</feature>
<evidence type="ECO:0000313" key="3">
    <source>
        <dbReference type="Proteomes" id="UP000295832"/>
    </source>
</evidence>
<comment type="caution">
    <text evidence="2">The sequence shown here is derived from an EMBL/GenBank/DDBJ whole genome shotgun (WGS) entry which is preliminary data.</text>
</comment>
<dbReference type="EMBL" id="SOEG01000029">
    <property type="protein sequence ID" value="TDX48368.1"/>
    <property type="molecule type" value="Genomic_DNA"/>
</dbReference>
<name>A0A4R8GU24_9FIRM</name>
<feature type="transmembrane region" description="Helical" evidence="1">
    <location>
        <begin position="24"/>
        <end position="42"/>
    </location>
</feature>
<proteinExistence type="predicted"/>
<feature type="transmembrane region" description="Helical" evidence="1">
    <location>
        <begin position="205"/>
        <end position="224"/>
    </location>
</feature>
<feature type="transmembrane region" description="Helical" evidence="1">
    <location>
        <begin position="54"/>
        <end position="74"/>
    </location>
</feature>
<feature type="transmembrane region" description="Helical" evidence="1">
    <location>
        <begin position="175"/>
        <end position="193"/>
    </location>
</feature>
<sequence length="265" mass="30955">MKGKKYLSCFTNAIKTGMVYKFEFYMWGINALIAIFMYYYLWRSIFENQSEIHGFTLESMVTYIIVATLINNLLPRWHWGEIANLIRSGDIVMELVKPYNLILKFYFWQMGTGTLFFGMTLVPFIMIGIYFFHLQPPASLIHLLITLISVLLASFISYFLWLFVGLTSFYTTNVWGVYTTMMGINLFLTGTLIPLEFMPDWLEKIIYILPWQNTVYTPVSIYLGKISGLTLIKVLVIQIIWSILLYLILNFYYKLGLKRLVVQGG</sequence>
<keyword evidence="1" id="KW-0472">Membrane</keyword>
<evidence type="ECO:0000313" key="2">
    <source>
        <dbReference type="EMBL" id="TDX48368.1"/>
    </source>
</evidence>
<evidence type="ECO:0000256" key="1">
    <source>
        <dbReference type="SAM" id="Phobius"/>
    </source>
</evidence>
<dbReference type="AlphaFoldDB" id="A0A4R8GU24"/>
<feature type="transmembrane region" description="Helical" evidence="1">
    <location>
        <begin position="139"/>
        <end position="163"/>
    </location>
</feature>
<dbReference type="PANTHER" id="PTHR36832:SF1">
    <property type="entry name" value="SLR1174 PROTEIN"/>
    <property type="match status" value="1"/>
</dbReference>
<organism evidence="2 3">
    <name type="scientific">Orenia marismortui</name>
    <dbReference type="NCBI Taxonomy" id="46469"/>
    <lineage>
        <taxon>Bacteria</taxon>
        <taxon>Bacillati</taxon>
        <taxon>Bacillota</taxon>
        <taxon>Clostridia</taxon>
        <taxon>Halanaerobiales</taxon>
        <taxon>Halobacteroidaceae</taxon>
        <taxon>Orenia</taxon>
    </lineage>
</organism>